<dbReference type="InterPro" id="IPR034032">
    <property type="entry name" value="Zn_MMP-like_bac"/>
</dbReference>
<evidence type="ECO:0000259" key="2">
    <source>
        <dbReference type="Pfam" id="PF16313"/>
    </source>
</evidence>
<evidence type="ECO:0000259" key="3">
    <source>
        <dbReference type="Pfam" id="PF17148"/>
    </source>
</evidence>
<dbReference type="OrthoDB" id="9776599at2"/>
<dbReference type="EMBL" id="QWGB01000005">
    <property type="protein sequence ID" value="RIJ24580.1"/>
    <property type="molecule type" value="Genomic_DNA"/>
</dbReference>
<keyword evidence="1" id="KW-0732">Signal</keyword>
<sequence length="811" mass="87958">MTLGSSQQPEGYRPMRQFLTGLLATLFLLLSPQAGAQTGESSGFFDLVIDDENKAIATLPAPEADGVMLRMIHAVRLKAGLGSNPVGLDRGWGSSGDILVFRKIGNQVVLEVENQTYRANPDNPLEARAVAESFANSFVAAADITSQGAGSVSFDMTGFLTGDRLNLVQHLKDAGQGTFSLKEDRSLVDPDGILVFPDNVEIDVFLTLSSSDPGREVATTAANGTDVTLVQHHSFVRLPEEGYTPIKSDPRAGVINQVHFDYSAGLAEPVVTRLARRYRLQKNEAGETLDPIVFYIDSGAPPQIQDALLDGARWWADAFAAAGYPDGYRVEILPEDAHPLDIRYNVVQWVHRQTRGWSYGGGISDPRTGEMLKGHVILGSLRVRQDRMIFEGLAGTADTGTGSETDPVELALARIRQLSAHEIGHALGFQHNFAASTYGKGSVMDYPAPDVRVRRGALDFSNVYGIGIGSWDKFTATWLYGDLTEEERDELVLEARADGLIYVADQDARSASTGHPLGNIWDNGPDPVAALREALEIRRIALENFGEDRVQQGQPLSDLNDVIVPIYLYHRYQTAAAAKIVGGMNFNYGQRGDGQPAAEIVSPERQLEALDVLLETVSPSRLDLSDEVLNLLTPGMANYALADWDRERFAGSASPAFDLIAAADTAASTTFGILLEPRRVARLVEFNRRDPANPGAADMFARIQQTVMATPNSSRTRPIAEAVRARYAFALMDLAATDTTAAVKASAAAGLRDLSRALDSKRDNHAVWLNNRIEDFLDAPADIDPPAVTAKALPPGGPIGYTPYETCWHCD</sequence>
<protein>
    <submittedName>
        <fullName evidence="4">DUF5117 domain-containing protein</fullName>
    </submittedName>
</protein>
<feature type="signal peptide" evidence="1">
    <location>
        <begin position="1"/>
        <end position="36"/>
    </location>
</feature>
<reference evidence="4 5" key="1">
    <citation type="submission" date="2018-08" db="EMBL/GenBank/DDBJ databases">
        <title>Henriciella mobilis sp. nov., isolated from seawater.</title>
        <authorList>
            <person name="Cheng H."/>
            <person name="Wu Y.-H."/>
            <person name="Xu X.-W."/>
            <person name="Guo L.-L."/>
        </authorList>
    </citation>
    <scope>NUCLEOTIDE SEQUENCE [LARGE SCALE GENOMIC DNA]</scope>
    <source>
        <strain evidence="4 5">CCUG66934</strain>
    </source>
</reference>
<dbReference type="InterPro" id="IPR032534">
    <property type="entry name" value="EcxA_zinc-bd"/>
</dbReference>
<accession>A0A399R097</accession>
<dbReference type="GO" id="GO:0008237">
    <property type="term" value="F:metallopeptidase activity"/>
    <property type="evidence" value="ECO:0007669"/>
    <property type="project" value="InterPro"/>
</dbReference>
<evidence type="ECO:0000256" key="1">
    <source>
        <dbReference type="SAM" id="SignalP"/>
    </source>
</evidence>
<dbReference type="AlphaFoldDB" id="A0A399R097"/>
<feature type="domain" description="DUF5117" evidence="3">
    <location>
        <begin position="98"/>
        <end position="282"/>
    </location>
</feature>
<dbReference type="CDD" id="cd04276">
    <property type="entry name" value="ZnMc_MMP_like_2"/>
    <property type="match status" value="1"/>
</dbReference>
<feature type="domain" description="EcxA zinc-binding" evidence="2">
    <location>
        <begin position="406"/>
        <end position="711"/>
    </location>
</feature>
<dbReference type="Pfam" id="PF16313">
    <property type="entry name" value="DUF4953"/>
    <property type="match status" value="1"/>
</dbReference>
<dbReference type="PANTHER" id="PTHR38478:SF1">
    <property type="entry name" value="ZINC DEPENDENT METALLOPROTEASE DOMAIN LIPOPROTEIN"/>
    <property type="match status" value="1"/>
</dbReference>
<gene>
    <name evidence="4" type="ORF">D1224_10230</name>
</gene>
<dbReference type="Proteomes" id="UP000265431">
    <property type="component" value="Unassembled WGS sequence"/>
</dbReference>
<feature type="chain" id="PRO_5017446243" evidence="1">
    <location>
        <begin position="37"/>
        <end position="811"/>
    </location>
</feature>
<dbReference type="Gene3D" id="3.40.390.10">
    <property type="entry name" value="Collagenase (Catalytic Domain)"/>
    <property type="match status" value="1"/>
</dbReference>
<evidence type="ECO:0000313" key="5">
    <source>
        <dbReference type="Proteomes" id="UP000265431"/>
    </source>
</evidence>
<comment type="caution">
    <text evidence="4">The sequence shown here is derived from an EMBL/GenBank/DDBJ whole genome shotgun (WGS) entry which is preliminary data.</text>
</comment>
<dbReference type="InterPro" id="IPR024079">
    <property type="entry name" value="MetalloPept_cat_dom_sf"/>
</dbReference>
<dbReference type="Pfam" id="PF17148">
    <property type="entry name" value="DUF5117"/>
    <property type="match status" value="1"/>
</dbReference>
<proteinExistence type="predicted"/>
<evidence type="ECO:0000313" key="4">
    <source>
        <dbReference type="EMBL" id="RIJ24580.1"/>
    </source>
</evidence>
<keyword evidence="5" id="KW-1185">Reference proteome</keyword>
<dbReference type="SUPFAM" id="SSF55486">
    <property type="entry name" value="Metalloproteases ('zincins'), catalytic domain"/>
    <property type="match status" value="1"/>
</dbReference>
<dbReference type="InterPro" id="IPR033413">
    <property type="entry name" value="DUF5117"/>
</dbReference>
<organism evidence="4 5">
    <name type="scientific">Henriciella barbarensis</name>
    <dbReference type="NCBI Taxonomy" id="86342"/>
    <lineage>
        <taxon>Bacteria</taxon>
        <taxon>Pseudomonadati</taxon>
        <taxon>Pseudomonadota</taxon>
        <taxon>Alphaproteobacteria</taxon>
        <taxon>Hyphomonadales</taxon>
        <taxon>Hyphomonadaceae</taxon>
        <taxon>Henriciella</taxon>
    </lineage>
</organism>
<dbReference type="PANTHER" id="PTHR38478">
    <property type="entry name" value="PEPTIDASE M1A AND M12B"/>
    <property type="match status" value="1"/>
</dbReference>
<name>A0A399R097_9PROT</name>